<dbReference type="Proteomes" id="UP000001542">
    <property type="component" value="Unassembled WGS sequence"/>
</dbReference>
<dbReference type="VEuPathDB" id="TrichDB:TVAG_118030"/>
<feature type="compositionally biased region" description="Polar residues" evidence="1">
    <location>
        <begin position="232"/>
        <end position="251"/>
    </location>
</feature>
<dbReference type="EMBL" id="DS113393">
    <property type="protein sequence ID" value="EAY07722.1"/>
    <property type="molecule type" value="Genomic_DNA"/>
</dbReference>
<protein>
    <submittedName>
        <fullName evidence="2">Uncharacterized protein</fullName>
    </submittedName>
</protein>
<feature type="compositionally biased region" description="Basic and acidic residues" evidence="1">
    <location>
        <begin position="94"/>
        <end position="112"/>
    </location>
</feature>
<dbReference type="OrthoDB" id="10683819at2759"/>
<keyword evidence="3" id="KW-1185">Reference proteome</keyword>
<feature type="region of interest" description="Disordered" evidence="1">
    <location>
        <begin position="419"/>
        <end position="449"/>
    </location>
</feature>
<name>A2EHZ0_TRIV3</name>
<dbReference type="InParanoid" id="A2EHZ0"/>
<dbReference type="RefSeq" id="XP_001319945.1">
    <property type="nucleotide sequence ID" value="XM_001319910.1"/>
</dbReference>
<feature type="compositionally biased region" description="Low complexity" evidence="1">
    <location>
        <begin position="479"/>
        <end position="498"/>
    </location>
</feature>
<dbReference type="AlphaFoldDB" id="A2EHZ0"/>
<organism evidence="2 3">
    <name type="scientific">Trichomonas vaginalis (strain ATCC PRA-98 / G3)</name>
    <dbReference type="NCBI Taxonomy" id="412133"/>
    <lineage>
        <taxon>Eukaryota</taxon>
        <taxon>Metamonada</taxon>
        <taxon>Parabasalia</taxon>
        <taxon>Trichomonadida</taxon>
        <taxon>Trichomonadidae</taxon>
        <taxon>Trichomonas</taxon>
    </lineage>
</organism>
<sequence length="559" mass="62216">MSKNYKPIIQDLVSSLNDLKVRREIAIDSGNDFLSQFLPQRLDIPQDQLERINQKYKIDESELYEEPSEDNYPVRQRTLSFSNQYIFSKISKPSQDEAEKKKSKEPEEEKPKIPQKPPVTLCDRDTQSYRNQLTTTYNFPIQIFEAQNTKPVITYNTQATNTKETRKRNEATNTEALLPQYEARCMELIQSIINDAPLTASSVPSEEALGDLLLQFVNQILRDAPDIDNSQRQKPSTPSSTPKADIPSQSITKERQLATVTVQCDSLETVDNGTQTQGRISLRTLVSKPGPTIDPVQPPSKPETPLYITPGPSVSNPVPEKAPIRIGNPDSVERPEFEYPPSLRIEDSNSDMQKPLSPAPKPQKQNLQLETIVRETYDVKPNPQKSDLRQRQTNTSMQNLITQLTPEPPLVVNEFDQIQQPKQPQNQQPKPQPAKPQKKGIELPPLGPIFALPSDVEEFSALDLTSMLQSDSDDGELPSVSSTYSPSNVSSPSNASSSLGNDASSIDTSAINRLIEGISDDDDSEIDSKLQSALNDISVGEVTSSILTDTGNIAFMETD</sequence>
<reference evidence="2" key="2">
    <citation type="journal article" date="2007" name="Science">
        <title>Draft genome sequence of the sexually transmitted pathogen Trichomonas vaginalis.</title>
        <authorList>
            <person name="Carlton J.M."/>
            <person name="Hirt R.P."/>
            <person name="Silva J.C."/>
            <person name="Delcher A.L."/>
            <person name="Schatz M."/>
            <person name="Zhao Q."/>
            <person name="Wortman J.R."/>
            <person name="Bidwell S.L."/>
            <person name="Alsmark U.C.M."/>
            <person name="Besteiro S."/>
            <person name="Sicheritz-Ponten T."/>
            <person name="Noel C.J."/>
            <person name="Dacks J.B."/>
            <person name="Foster P.G."/>
            <person name="Simillion C."/>
            <person name="Van de Peer Y."/>
            <person name="Miranda-Saavedra D."/>
            <person name="Barton G.J."/>
            <person name="Westrop G.D."/>
            <person name="Mueller S."/>
            <person name="Dessi D."/>
            <person name="Fiori P.L."/>
            <person name="Ren Q."/>
            <person name="Paulsen I."/>
            <person name="Zhang H."/>
            <person name="Bastida-Corcuera F.D."/>
            <person name="Simoes-Barbosa A."/>
            <person name="Brown M.T."/>
            <person name="Hayes R.D."/>
            <person name="Mukherjee M."/>
            <person name="Okumura C.Y."/>
            <person name="Schneider R."/>
            <person name="Smith A.J."/>
            <person name="Vanacova S."/>
            <person name="Villalvazo M."/>
            <person name="Haas B.J."/>
            <person name="Pertea M."/>
            <person name="Feldblyum T.V."/>
            <person name="Utterback T.R."/>
            <person name="Shu C.L."/>
            <person name="Osoegawa K."/>
            <person name="de Jong P.J."/>
            <person name="Hrdy I."/>
            <person name="Horvathova L."/>
            <person name="Zubacova Z."/>
            <person name="Dolezal P."/>
            <person name="Malik S.B."/>
            <person name="Logsdon J.M. Jr."/>
            <person name="Henze K."/>
            <person name="Gupta A."/>
            <person name="Wang C.C."/>
            <person name="Dunne R.L."/>
            <person name="Upcroft J.A."/>
            <person name="Upcroft P."/>
            <person name="White O."/>
            <person name="Salzberg S.L."/>
            <person name="Tang P."/>
            <person name="Chiu C.-H."/>
            <person name="Lee Y.-S."/>
            <person name="Embley T.M."/>
            <person name="Coombs G.H."/>
            <person name="Mottram J.C."/>
            <person name="Tachezy J."/>
            <person name="Fraser-Liggett C.M."/>
            <person name="Johnson P.J."/>
        </authorList>
    </citation>
    <scope>NUCLEOTIDE SEQUENCE [LARGE SCALE GENOMIC DNA]</scope>
    <source>
        <strain evidence="2">G3</strain>
    </source>
</reference>
<gene>
    <name evidence="2" type="ORF">TVAG_118030</name>
</gene>
<feature type="region of interest" description="Disordered" evidence="1">
    <location>
        <begin position="92"/>
        <end position="123"/>
    </location>
</feature>
<proteinExistence type="predicted"/>
<evidence type="ECO:0000313" key="2">
    <source>
        <dbReference type="EMBL" id="EAY07722.1"/>
    </source>
</evidence>
<feature type="region of interest" description="Disordered" evidence="1">
    <location>
        <begin position="224"/>
        <end position="252"/>
    </location>
</feature>
<reference evidence="2" key="1">
    <citation type="submission" date="2006-10" db="EMBL/GenBank/DDBJ databases">
        <authorList>
            <person name="Amadeo P."/>
            <person name="Zhao Q."/>
            <person name="Wortman J."/>
            <person name="Fraser-Liggett C."/>
            <person name="Carlton J."/>
        </authorList>
    </citation>
    <scope>NUCLEOTIDE SEQUENCE</scope>
    <source>
        <strain evidence="2">G3</strain>
    </source>
</reference>
<dbReference type="VEuPathDB" id="TrichDB:TVAGG3_0230140"/>
<feature type="compositionally biased region" description="Low complexity" evidence="1">
    <location>
        <begin position="419"/>
        <end position="429"/>
    </location>
</feature>
<dbReference type="KEGG" id="tva:4765617"/>
<feature type="region of interest" description="Disordered" evidence="1">
    <location>
        <begin position="467"/>
        <end position="504"/>
    </location>
</feature>
<feature type="region of interest" description="Disordered" evidence="1">
    <location>
        <begin position="273"/>
        <end position="367"/>
    </location>
</feature>
<evidence type="ECO:0000256" key="1">
    <source>
        <dbReference type="SAM" id="MobiDB-lite"/>
    </source>
</evidence>
<evidence type="ECO:0000313" key="3">
    <source>
        <dbReference type="Proteomes" id="UP000001542"/>
    </source>
</evidence>
<accession>A2EHZ0</accession>